<organism evidence="4">
    <name type="scientific">marine sediment metagenome</name>
    <dbReference type="NCBI Taxonomy" id="412755"/>
    <lineage>
        <taxon>unclassified sequences</taxon>
        <taxon>metagenomes</taxon>
        <taxon>ecological metagenomes</taxon>
    </lineage>
</organism>
<name>A0A0F9C564_9ZZZZ</name>
<keyword evidence="2" id="KW-0812">Transmembrane</keyword>
<feature type="transmembrane region" description="Helical" evidence="2">
    <location>
        <begin position="218"/>
        <end position="242"/>
    </location>
</feature>
<dbReference type="Gene3D" id="3.90.550.10">
    <property type="entry name" value="Spore Coat Polysaccharide Biosynthesis Protein SpsA, Chain A"/>
    <property type="match status" value="1"/>
</dbReference>
<sequence>MAPRGGKRDGAGRRPIDEGGTVQRNIAMSREMAKQIAVYAQVSGESETEMTRKLIQAGLDASLKLGANVIVNTDADNQYDAADIPKLVDPILQGKADMVVGNREVQTVEHFSRPKKLLQRLGSWVVRRASGTTVPDTTSGFRAYNREAALQIQVVSKFTYTLETVIQAGKMLVAIDHVPVRTNPKTRDSRLFSSTWSYVRTNAASIFRIYSMYEPLRVFLAAAALVATVAAVVWIRFIVLFVQGEGEGHV</sequence>
<comment type="caution">
    <text evidence="4">The sequence shown here is derived from an EMBL/GenBank/DDBJ whole genome shotgun (WGS) entry which is preliminary data.</text>
</comment>
<evidence type="ECO:0000256" key="1">
    <source>
        <dbReference type="SAM" id="MobiDB-lite"/>
    </source>
</evidence>
<keyword evidence="2" id="KW-1133">Transmembrane helix</keyword>
<gene>
    <name evidence="4" type="ORF">LCGC14_2445480</name>
</gene>
<dbReference type="EMBL" id="LAZR01037732">
    <property type="protein sequence ID" value="KKL21437.1"/>
    <property type="molecule type" value="Genomic_DNA"/>
</dbReference>
<protein>
    <recommendedName>
        <fullName evidence="3">Glycosyltransferase 2-like domain-containing protein</fullName>
    </recommendedName>
</protein>
<accession>A0A0F9C564</accession>
<dbReference type="PANTHER" id="PTHR48090">
    <property type="entry name" value="UNDECAPRENYL-PHOSPHATE 4-DEOXY-4-FORMAMIDO-L-ARABINOSE TRANSFERASE-RELATED"/>
    <property type="match status" value="1"/>
</dbReference>
<feature type="compositionally biased region" description="Basic and acidic residues" evidence="1">
    <location>
        <begin position="1"/>
        <end position="17"/>
    </location>
</feature>
<evidence type="ECO:0000313" key="4">
    <source>
        <dbReference type="EMBL" id="KKL21437.1"/>
    </source>
</evidence>
<reference evidence="4" key="1">
    <citation type="journal article" date="2015" name="Nature">
        <title>Complex archaea that bridge the gap between prokaryotes and eukaryotes.</title>
        <authorList>
            <person name="Spang A."/>
            <person name="Saw J.H."/>
            <person name="Jorgensen S.L."/>
            <person name="Zaremba-Niedzwiedzka K."/>
            <person name="Martijn J."/>
            <person name="Lind A.E."/>
            <person name="van Eijk R."/>
            <person name="Schleper C."/>
            <person name="Guy L."/>
            <person name="Ettema T.J."/>
        </authorList>
    </citation>
    <scope>NUCLEOTIDE SEQUENCE</scope>
</reference>
<keyword evidence="2" id="KW-0472">Membrane</keyword>
<feature type="non-terminal residue" evidence="4">
    <location>
        <position position="250"/>
    </location>
</feature>
<dbReference type="InterPro" id="IPR001173">
    <property type="entry name" value="Glyco_trans_2-like"/>
</dbReference>
<dbReference type="AlphaFoldDB" id="A0A0F9C564"/>
<dbReference type="Pfam" id="PF00535">
    <property type="entry name" value="Glycos_transf_2"/>
    <property type="match status" value="1"/>
</dbReference>
<dbReference type="InterPro" id="IPR050256">
    <property type="entry name" value="Glycosyltransferase_2"/>
</dbReference>
<dbReference type="CDD" id="cd04179">
    <property type="entry name" value="DPM_DPG-synthase_like"/>
    <property type="match status" value="1"/>
</dbReference>
<feature type="domain" description="Glycosyltransferase 2-like" evidence="3">
    <location>
        <begin position="68"/>
        <end position="149"/>
    </location>
</feature>
<evidence type="ECO:0000256" key="2">
    <source>
        <dbReference type="SAM" id="Phobius"/>
    </source>
</evidence>
<feature type="region of interest" description="Disordered" evidence="1">
    <location>
        <begin position="1"/>
        <end position="20"/>
    </location>
</feature>
<dbReference type="SUPFAM" id="SSF53448">
    <property type="entry name" value="Nucleotide-diphospho-sugar transferases"/>
    <property type="match status" value="1"/>
</dbReference>
<evidence type="ECO:0000259" key="3">
    <source>
        <dbReference type="Pfam" id="PF00535"/>
    </source>
</evidence>
<proteinExistence type="predicted"/>
<dbReference type="InterPro" id="IPR029044">
    <property type="entry name" value="Nucleotide-diphossugar_trans"/>
</dbReference>